<dbReference type="PROSITE" id="PS50109">
    <property type="entry name" value="HIS_KIN"/>
    <property type="match status" value="1"/>
</dbReference>
<feature type="transmembrane region" description="Helical" evidence="11">
    <location>
        <begin position="21"/>
        <end position="43"/>
    </location>
</feature>
<evidence type="ECO:0000313" key="13">
    <source>
        <dbReference type="EMBL" id="OEO33269.1"/>
    </source>
</evidence>
<evidence type="ECO:0000256" key="8">
    <source>
        <dbReference type="ARBA" id="ARBA00022989"/>
    </source>
</evidence>
<dbReference type="PANTHER" id="PTHR45436:SF15">
    <property type="entry name" value="SENSOR HISTIDINE KINASE CUSS"/>
    <property type="match status" value="1"/>
</dbReference>
<reference evidence="13 14" key="1">
    <citation type="journal article" date="2015" name="Genome Announc.">
        <title>Genome Assemblies of Three Soil-Associated Devosia species: D. insulae, D. limi, and D. soli.</title>
        <authorList>
            <person name="Hassan Y.I."/>
            <person name="Lepp D."/>
            <person name="Zhou T."/>
        </authorList>
    </citation>
    <scope>NUCLEOTIDE SEQUENCE [LARGE SCALE GENOMIC DNA]</scope>
    <source>
        <strain evidence="13 14">DS-56</strain>
    </source>
</reference>
<dbReference type="InterPro" id="IPR036097">
    <property type="entry name" value="HisK_dim/P_sf"/>
</dbReference>
<dbReference type="SUPFAM" id="SSF47384">
    <property type="entry name" value="Homodimeric domain of signal transducing histidine kinase"/>
    <property type="match status" value="1"/>
</dbReference>
<dbReference type="OrthoDB" id="9809329at2"/>
<evidence type="ECO:0000313" key="14">
    <source>
        <dbReference type="Proteomes" id="UP000095463"/>
    </source>
</evidence>
<dbReference type="CDD" id="cd00075">
    <property type="entry name" value="HATPase"/>
    <property type="match status" value="1"/>
</dbReference>
<dbReference type="SMART" id="SM00387">
    <property type="entry name" value="HATPase_c"/>
    <property type="match status" value="1"/>
</dbReference>
<keyword evidence="5" id="KW-0808">Transferase</keyword>
<evidence type="ECO:0000259" key="12">
    <source>
        <dbReference type="PROSITE" id="PS50109"/>
    </source>
</evidence>
<dbReference type="InterPro" id="IPR050428">
    <property type="entry name" value="TCS_sensor_his_kinase"/>
</dbReference>
<evidence type="ECO:0000256" key="5">
    <source>
        <dbReference type="ARBA" id="ARBA00022679"/>
    </source>
</evidence>
<dbReference type="PRINTS" id="PR00344">
    <property type="entry name" value="BCTRLSENSOR"/>
</dbReference>
<evidence type="ECO:0000256" key="11">
    <source>
        <dbReference type="SAM" id="Phobius"/>
    </source>
</evidence>
<dbReference type="CDD" id="cd00082">
    <property type="entry name" value="HisKA"/>
    <property type="match status" value="1"/>
</dbReference>
<dbReference type="RefSeq" id="WP_069907610.1">
    <property type="nucleotide sequence ID" value="NZ_LAJE02000006.1"/>
</dbReference>
<evidence type="ECO:0000256" key="1">
    <source>
        <dbReference type="ARBA" id="ARBA00000085"/>
    </source>
</evidence>
<evidence type="ECO:0000256" key="2">
    <source>
        <dbReference type="ARBA" id="ARBA00004141"/>
    </source>
</evidence>
<dbReference type="GO" id="GO:0005886">
    <property type="term" value="C:plasma membrane"/>
    <property type="evidence" value="ECO:0007669"/>
    <property type="project" value="TreeGrafter"/>
</dbReference>
<feature type="non-terminal residue" evidence="13">
    <location>
        <position position="469"/>
    </location>
</feature>
<dbReference type="InterPro" id="IPR005467">
    <property type="entry name" value="His_kinase_dom"/>
</dbReference>
<comment type="catalytic activity">
    <reaction evidence="1">
        <text>ATP + protein L-histidine = ADP + protein N-phospho-L-histidine.</text>
        <dbReference type="EC" id="2.7.13.3"/>
    </reaction>
</comment>
<evidence type="ECO:0000256" key="9">
    <source>
        <dbReference type="ARBA" id="ARBA00023012"/>
    </source>
</evidence>
<evidence type="ECO:0000256" key="4">
    <source>
        <dbReference type="ARBA" id="ARBA00022553"/>
    </source>
</evidence>
<dbReference type="InterPro" id="IPR003661">
    <property type="entry name" value="HisK_dim/P_dom"/>
</dbReference>
<dbReference type="InterPro" id="IPR004358">
    <property type="entry name" value="Sig_transdc_His_kin-like_C"/>
</dbReference>
<keyword evidence="10 11" id="KW-0472">Membrane</keyword>
<evidence type="ECO:0000256" key="7">
    <source>
        <dbReference type="ARBA" id="ARBA00022777"/>
    </source>
</evidence>
<dbReference type="EMBL" id="LAJE02000006">
    <property type="protein sequence ID" value="OEO33269.1"/>
    <property type="molecule type" value="Genomic_DNA"/>
</dbReference>
<gene>
    <name evidence="13" type="ORF">VW23_007505</name>
</gene>
<name>A0A1E5XXI5_9HYPH</name>
<sequence length="469" mass="50361">MTRKPKIVRLERRLTRRMIQVQAVALLLFFALVVFPLGIYPALRFIDAPPLDPGNPEAFAEAIRPAADGGAQVEMTPKLKALIADKPGVWFLASTEAGTTVSFGKIPVFYDELNTALWEFASVDVRPRAGSPVDALQLERHKSQIGDVMVASGGGRTIGVVSFVAGFWALFSLSLLAITTIAAAIIIPRVIRRELRGLKQAAEQAELIDIDARGTQLPTENVPQEVRALVDAVNGGLARLDKAYAQRERFLADSAHELRTPIAILQTRLETAEPFPEKARLLMDVARLSSLADQLLDLQRMDLGETSMEPLDLVELAGNVVSDLAPLALNAGYELAVNAPDAPVLIRGDEGSLTRALANVVQNAIVHAANHGQIIVEVSPNGTISVMDDGPGIAPADRERIFEPFYRIKPLATGAGLGLNLVASIVQRHKGRVAVTESPTGGARSVSYTPLPAHAPGSNPLCRLLLVTK</sequence>
<keyword evidence="4" id="KW-0597">Phosphoprotein</keyword>
<dbReference type="PANTHER" id="PTHR45436">
    <property type="entry name" value="SENSOR HISTIDINE KINASE YKOH"/>
    <property type="match status" value="1"/>
</dbReference>
<dbReference type="Gene3D" id="3.30.565.10">
    <property type="entry name" value="Histidine kinase-like ATPase, C-terminal domain"/>
    <property type="match status" value="1"/>
</dbReference>
<evidence type="ECO:0000256" key="3">
    <source>
        <dbReference type="ARBA" id="ARBA00012438"/>
    </source>
</evidence>
<comment type="subcellular location">
    <subcellularLocation>
        <location evidence="2">Membrane</location>
        <topology evidence="2">Multi-pass membrane protein</topology>
    </subcellularLocation>
</comment>
<keyword evidence="8 11" id="KW-1133">Transmembrane helix</keyword>
<dbReference type="Pfam" id="PF00512">
    <property type="entry name" value="HisKA"/>
    <property type="match status" value="1"/>
</dbReference>
<keyword evidence="14" id="KW-1185">Reference proteome</keyword>
<dbReference type="GO" id="GO:0000155">
    <property type="term" value="F:phosphorelay sensor kinase activity"/>
    <property type="evidence" value="ECO:0007669"/>
    <property type="project" value="InterPro"/>
</dbReference>
<evidence type="ECO:0000256" key="6">
    <source>
        <dbReference type="ARBA" id="ARBA00022692"/>
    </source>
</evidence>
<feature type="transmembrane region" description="Helical" evidence="11">
    <location>
        <begin position="158"/>
        <end position="187"/>
    </location>
</feature>
<proteinExistence type="predicted"/>
<evidence type="ECO:0000256" key="10">
    <source>
        <dbReference type="ARBA" id="ARBA00023136"/>
    </source>
</evidence>
<dbReference type="EC" id="2.7.13.3" evidence="3"/>
<comment type="caution">
    <text evidence="13">The sequence shown here is derived from an EMBL/GenBank/DDBJ whole genome shotgun (WGS) entry which is preliminary data.</text>
</comment>
<keyword evidence="6 11" id="KW-0812">Transmembrane</keyword>
<accession>A0A1E5XXI5</accession>
<feature type="domain" description="Histidine kinase" evidence="12">
    <location>
        <begin position="253"/>
        <end position="453"/>
    </location>
</feature>
<keyword evidence="9" id="KW-0902">Two-component regulatory system</keyword>
<dbReference type="AlphaFoldDB" id="A0A1E5XXI5"/>
<dbReference type="InterPro" id="IPR003594">
    <property type="entry name" value="HATPase_dom"/>
</dbReference>
<dbReference type="Pfam" id="PF02518">
    <property type="entry name" value="HATPase_c"/>
    <property type="match status" value="1"/>
</dbReference>
<organism evidence="13 14">
    <name type="scientific">Devosia insulae DS-56</name>
    <dbReference type="NCBI Taxonomy" id="1116389"/>
    <lineage>
        <taxon>Bacteria</taxon>
        <taxon>Pseudomonadati</taxon>
        <taxon>Pseudomonadota</taxon>
        <taxon>Alphaproteobacteria</taxon>
        <taxon>Hyphomicrobiales</taxon>
        <taxon>Devosiaceae</taxon>
        <taxon>Devosia</taxon>
    </lineage>
</organism>
<dbReference type="SMART" id="SM00388">
    <property type="entry name" value="HisKA"/>
    <property type="match status" value="1"/>
</dbReference>
<dbReference type="SUPFAM" id="SSF55874">
    <property type="entry name" value="ATPase domain of HSP90 chaperone/DNA topoisomerase II/histidine kinase"/>
    <property type="match status" value="1"/>
</dbReference>
<dbReference type="Proteomes" id="UP000095463">
    <property type="component" value="Unassembled WGS sequence"/>
</dbReference>
<protein>
    <recommendedName>
        <fullName evidence="3">histidine kinase</fullName>
        <ecNumber evidence="3">2.7.13.3</ecNumber>
    </recommendedName>
</protein>
<keyword evidence="7" id="KW-0418">Kinase</keyword>
<dbReference type="InterPro" id="IPR036890">
    <property type="entry name" value="HATPase_C_sf"/>
</dbReference>
<dbReference type="Gene3D" id="1.10.287.130">
    <property type="match status" value="1"/>
</dbReference>